<proteinExistence type="predicted"/>
<evidence type="ECO:0000313" key="2">
    <source>
        <dbReference type="Proteomes" id="UP001237988"/>
    </source>
</evidence>
<reference evidence="1" key="1">
    <citation type="submission" date="2023-04" db="EMBL/GenBank/DDBJ databases">
        <title>Bacteriophage Phass-1 Discovered in the Human Gut Virome - the Founding Member of the Proposed New Family Phassviridae.</title>
        <authorList>
            <person name="Tikunov A.Y."/>
            <person name="Morozova V.V."/>
            <person name="Chechushkov A.V."/>
            <person name="Tikunova N.V."/>
        </authorList>
    </citation>
    <scope>NUCLEOTIDE SEQUENCE</scope>
</reference>
<dbReference type="EMBL" id="OQ749652">
    <property type="protein sequence ID" value="WIC39701.1"/>
    <property type="molecule type" value="Genomic_DNA"/>
</dbReference>
<evidence type="ECO:0000313" key="1">
    <source>
        <dbReference type="EMBL" id="WIC39701.1"/>
    </source>
</evidence>
<protein>
    <submittedName>
        <fullName evidence="1">Uncharacterized protein</fullName>
    </submittedName>
</protein>
<accession>A0AAF0RUG0</accession>
<dbReference type="Proteomes" id="UP001237988">
    <property type="component" value="Segment"/>
</dbReference>
<organism evidence="1 2">
    <name type="scientific">Phage Phass-1</name>
    <dbReference type="NCBI Taxonomy" id="3043662"/>
    <lineage>
        <taxon>Viruses</taxon>
        <taxon>Duplodnaviria</taxon>
        <taxon>Heunggongvirae</taxon>
        <taxon>Uroviricota</taxon>
        <taxon>Caudoviricetes</taxon>
        <taxon>Caudoviricetes code 15 clade</taxon>
    </lineage>
</organism>
<name>A0AAF0RUG0_9CAUD</name>
<sequence>MDFYTSYFYQIRNFTPNMIPLSTACGDPAWYHAGRDKNFVYFDNNKVCNGLRAEMLHPDKSCANLCCGGFACPYTPDTCNFLDAYRRQLEKVDFMDFIGRCVRIKDQVRECNHFEGPPIIVLMVHEAPQNPCSERIALQEWMWRHGMSCPELPYQGKQFCGFDRLT</sequence>